<dbReference type="SMART" id="SM00014">
    <property type="entry name" value="acidPPc"/>
    <property type="match status" value="1"/>
</dbReference>
<gene>
    <name evidence="3" type="ORF">ACFOW9_09740</name>
</gene>
<keyword evidence="1" id="KW-0812">Transmembrane</keyword>
<dbReference type="Pfam" id="PF01569">
    <property type="entry name" value="PAP2"/>
    <property type="match status" value="1"/>
</dbReference>
<protein>
    <submittedName>
        <fullName evidence="3">Phosphatase PAP2 family protein</fullName>
    </submittedName>
</protein>
<keyword evidence="1" id="KW-0472">Membrane</keyword>
<reference evidence="4" key="1">
    <citation type="journal article" date="2019" name="Int. J. Syst. Evol. Microbiol.">
        <title>The Global Catalogue of Microorganisms (GCM) 10K type strain sequencing project: providing services to taxonomists for standard genome sequencing and annotation.</title>
        <authorList>
            <consortium name="The Broad Institute Genomics Platform"/>
            <consortium name="The Broad Institute Genome Sequencing Center for Infectious Disease"/>
            <person name="Wu L."/>
            <person name="Ma J."/>
        </authorList>
    </citation>
    <scope>NUCLEOTIDE SEQUENCE [LARGE SCALE GENOMIC DNA]</scope>
    <source>
        <strain evidence="4">CGMCC 1.10698</strain>
    </source>
</reference>
<organism evidence="3 4">
    <name type="scientific">Arthrobacter cryoconiti</name>
    <dbReference type="NCBI Taxonomy" id="748907"/>
    <lineage>
        <taxon>Bacteria</taxon>
        <taxon>Bacillati</taxon>
        <taxon>Actinomycetota</taxon>
        <taxon>Actinomycetes</taxon>
        <taxon>Micrococcales</taxon>
        <taxon>Micrococcaceae</taxon>
        <taxon>Arthrobacter</taxon>
    </lineage>
</organism>
<sequence length="281" mass="29355">MRTRDRSVPMAFSLVIASTLAFCGVNLVLVHTAAGQRADSTALGQFVFPGWGRPPGDELLGSISITTLLFAVGVIVAVLVLRKRWRSALLAGASIGATVMASQLLKDVLIRPEQVIDFTSARNSFPSGHAAISAGVCVAVGIWWPKRLRTVVVPALAILHGLVVASVMTAGWHRASDVLGSSLLALGIGFLFTLGSSRSTMIHGSVYRVAFVVVVILGITLTSSWAIIGSEVGALAAVLASVLLVSLPPLAISTAPVWSAPSPIPLVGVAHRTRYALEESH</sequence>
<feature type="transmembrane region" description="Helical" evidence="1">
    <location>
        <begin position="206"/>
        <end position="228"/>
    </location>
</feature>
<dbReference type="InterPro" id="IPR000326">
    <property type="entry name" value="PAP2/HPO"/>
</dbReference>
<dbReference type="InterPro" id="IPR036938">
    <property type="entry name" value="PAP2/HPO_sf"/>
</dbReference>
<accession>A0ABV8R3P3</accession>
<dbReference type="EMBL" id="JBHSCQ010000013">
    <property type="protein sequence ID" value="MFC4265879.1"/>
    <property type="molecule type" value="Genomic_DNA"/>
</dbReference>
<feature type="domain" description="Phosphatidic acid phosphatase type 2/haloperoxidase" evidence="2">
    <location>
        <begin position="89"/>
        <end position="193"/>
    </location>
</feature>
<evidence type="ECO:0000313" key="3">
    <source>
        <dbReference type="EMBL" id="MFC4265879.1"/>
    </source>
</evidence>
<feature type="transmembrane region" description="Helical" evidence="1">
    <location>
        <begin position="151"/>
        <end position="172"/>
    </location>
</feature>
<keyword evidence="1" id="KW-1133">Transmembrane helix</keyword>
<evidence type="ECO:0000256" key="1">
    <source>
        <dbReference type="SAM" id="Phobius"/>
    </source>
</evidence>
<evidence type="ECO:0000313" key="4">
    <source>
        <dbReference type="Proteomes" id="UP001595773"/>
    </source>
</evidence>
<dbReference type="CDD" id="cd01610">
    <property type="entry name" value="PAP2_like"/>
    <property type="match status" value="1"/>
</dbReference>
<feature type="transmembrane region" description="Helical" evidence="1">
    <location>
        <begin position="178"/>
        <end position="194"/>
    </location>
</feature>
<keyword evidence="4" id="KW-1185">Reference proteome</keyword>
<feature type="transmembrane region" description="Helical" evidence="1">
    <location>
        <begin position="234"/>
        <end position="252"/>
    </location>
</feature>
<feature type="transmembrane region" description="Helical" evidence="1">
    <location>
        <begin position="59"/>
        <end position="81"/>
    </location>
</feature>
<dbReference type="Proteomes" id="UP001595773">
    <property type="component" value="Unassembled WGS sequence"/>
</dbReference>
<feature type="transmembrane region" description="Helical" evidence="1">
    <location>
        <begin position="125"/>
        <end position="144"/>
    </location>
</feature>
<evidence type="ECO:0000259" key="2">
    <source>
        <dbReference type="SMART" id="SM00014"/>
    </source>
</evidence>
<dbReference type="Gene3D" id="1.20.144.10">
    <property type="entry name" value="Phosphatidic acid phosphatase type 2/haloperoxidase"/>
    <property type="match status" value="1"/>
</dbReference>
<dbReference type="RefSeq" id="WP_230068812.1">
    <property type="nucleotide sequence ID" value="NZ_BAABLL010000016.1"/>
</dbReference>
<feature type="transmembrane region" description="Helical" evidence="1">
    <location>
        <begin position="88"/>
        <end position="105"/>
    </location>
</feature>
<proteinExistence type="predicted"/>
<dbReference type="SUPFAM" id="SSF48317">
    <property type="entry name" value="Acid phosphatase/Vanadium-dependent haloperoxidase"/>
    <property type="match status" value="1"/>
</dbReference>
<name>A0ABV8R3P3_9MICC</name>
<comment type="caution">
    <text evidence="3">The sequence shown here is derived from an EMBL/GenBank/DDBJ whole genome shotgun (WGS) entry which is preliminary data.</text>
</comment>